<sequence>MDERNTTEDEQGEPSTSSRITQLKRRRDELALAEEERALLHEIAEREQRLASGTPASATLQSTPSVLNALSENEAVPILNERPPAQRRRLDVEQTVTPSRGPKIEKIPTFEGKGIREYHDFETRLQIAFRLDPMAFSYEDQKIAFTLQYLQPTYRQLWMQRELEPDGGTLDWRSMMEFLLNLIKSPINRELQVTLQYSRTTQKEGQSVNEFAAYLATLENQIEPPYEQKHLMMHLYSKLRPEVRIALSNYADFPKTRRELVERASTLEDNLRRGGAQTLNRGRTSNSTKETSSKLSRTTTSNRTPVETPASLQFTRVPHGACNYCHKLGHWEQDCRKKAYDKKNGKGPATGVNAVKQAKN</sequence>
<dbReference type="EMBL" id="ML976193">
    <property type="protein sequence ID" value="KAF1936360.1"/>
    <property type="molecule type" value="Genomic_DNA"/>
</dbReference>
<dbReference type="GO" id="GO:0008270">
    <property type="term" value="F:zinc ion binding"/>
    <property type="evidence" value="ECO:0007669"/>
    <property type="project" value="InterPro"/>
</dbReference>
<evidence type="ECO:0000256" key="1">
    <source>
        <dbReference type="SAM" id="MobiDB-lite"/>
    </source>
</evidence>
<protein>
    <recommendedName>
        <fullName evidence="4">CCHC-type domain-containing protein</fullName>
    </recommendedName>
</protein>
<dbReference type="OrthoDB" id="5588148at2759"/>
<name>A0A6A5S9R8_9PLEO</name>
<dbReference type="Gene3D" id="4.10.60.10">
    <property type="entry name" value="Zinc finger, CCHC-type"/>
    <property type="match status" value="1"/>
</dbReference>
<feature type="region of interest" description="Disordered" evidence="1">
    <location>
        <begin position="340"/>
        <end position="360"/>
    </location>
</feature>
<proteinExistence type="predicted"/>
<evidence type="ECO:0000313" key="3">
    <source>
        <dbReference type="Proteomes" id="UP000800038"/>
    </source>
</evidence>
<feature type="region of interest" description="Disordered" evidence="1">
    <location>
        <begin position="1"/>
        <end position="24"/>
    </location>
</feature>
<evidence type="ECO:0008006" key="4">
    <source>
        <dbReference type="Google" id="ProtNLM"/>
    </source>
</evidence>
<keyword evidence="3" id="KW-1185">Reference proteome</keyword>
<reference evidence="2" key="1">
    <citation type="journal article" date="2020" name="Stud. Mycol.">
        <title>101 Dothideomycetes genomes: a test case for predicting lifestyles and emergence of pathogens.</title>
        <authorList>
            <person name="Haridas S."/>
            <person name="Albert R."/>
            <person name="Binder M."/>
            <person name="Bloem J."/>
            <person name="Labutti K."/>
            <person name="Salamov A."/>
            <person name="Andreopoulos B."/>
            <person name="Baker S."/>
            <person name="Barry K."/>
            <person name="Bills G."/>
            <person name="Bluhm B."/>
            <person name="Cannon C."/>
            <person name="Castanera R."/>
            <person name="Culley D."/>
            <person name="Daum C."/>
            <person name="Ezra D."/>
            <person name="Gonzalez J."/>
            <person name="Henrissat B."/>
            <person name="Kuo A."/>
            <person name="Liang C."/>
            <person name="Lipzen A."/>
            <person name="Lutzoni F."/>
            <person name="Magnuson J."/>
            <person name="Mondo S."/>
            <person name="Nolan M."/>
            <person name="Ohm R."/>
            <person name="Pangilinan J."/>
            <person name="Park H.-J."/>
            <person name="Ramirez L."/>
            <person name="Alfaro M."/>
            <person name="Sun H."/>
            <person name="Tritt A."/>
            <person name="Yoshinaga Y."/>
            <person name="Zwiers L.-H."/>
            <person name="Turgeon B."/>
            <person name="Goodwin S."/>
            <person name="Spatafora J."/>
            <person name="Crous P."/>
            <person name="Grigoriev I."/>
        </authorList>
    </citation>
    <scope>NUCLEOTIDE SEQUENCE</scope>
    <source>
        <strain evidence="2">CBS 161.51</strain>
    </source>
</reference>
<dbReference type="SUPFAM" id="SSF57756">
    <property type="entry name" value="Retrovirus zinc finger-like domains"/>
    <property type="match status" value="1"/>
</dbReference>
<evidence type="ECO:0000313" key="2">
    <source>
        <dbReference type="EMBL" id="KAF1936360.1"/>
    </source>
</evidence>
<organism evidence="2 3">
    <name type="scientific">Clathrospora elynae</name>
    <dbReference type="NCBI Taxonomy" id="706981"/>
    <lineage>
        <taxon>Eukaryota</taxon>
        <taxon>Fungi</taxon>
        <taxon>Dikarya</taxon>
        <taxon>Ascomycota</taxon>
        <taxon>Pezizomycotina</taxon>
        <taxon>Dothideomycetes</taxon>
        <taxon>Pleosporomycetidae</taxon>
        <taxon>Pleosporales</taxon>
        <taxon>Diademaceae</taxon>
        <taxon>Clathrospora</taxon>
    </lineage>
</organism>
<feature type="region of interest" description="Disordered" evidence="1">
    <location>
        <begin position="266"/>
        <end position="308"/>
    </location>
</feature>
<feature type="compositionally biased region" description="Polar residues" evidence="1">
    <location>
        <begin position="277"/>
        <end position="308"/>
    </location>
</feature>
<accession>A0A6A5S9R8</accession>
<dbReference type="Proteomes" id="UP000800038">
    <property type="component" value="Unassembled WGS sequence"/>
</dbReference>
<dbReference type="InterPro" id="IPR036875">
    <property type="entry name" value="Znf_CCHC_sf"/>
</dbReference>
<gene>
    <name evidence="2" type="ORF">EJ02DRAFT_470501</name>
</gene>
<dbReference type="AlphaFoldDB" id="A0A6A5S9R8"/>
<dbReference type="GO" id="GO:0003676">
    <property type="term" value="F:nucleic acid binding"/>
    <property type="evidence" value="ECO:0007669"/>
    <property type="project" value="InterPro"/>
</dbReference>